<name>A0ABQ1K4W0_9FLAO</name>
<dbReference type="InterPro" id="IPR029044">
    <property type="entry name" value="Nucleotide-diphossugar_trans"/>
</dbReference>
<dbReference type="InterPro" id="IPR050834">
    <property type="entry name" value="Glycosyltransf_2"/>
</dbReference>
<dbReference type="PANTHER" id="PTHR43685">
    <property type="entry name" value="GLYCOSYLTRANSFERASE"/>
    <property type="match status" value="1"/>
</dbReference>
<accession>A0ABQ1K4W0</accession>
<keyword evidence="2" id="KW-0808">Transferase</keyword>
<evidence type="ECO:0000259" key="1">
    <source>
        <dbReference type="Pfam" id="PF00535"/>
    </source>
</evidence>
<sequence length="293" mass="34054">MLSILIPTYNYSITALVNEVYKQCTQNNIVFEIIAIDDCSTESFLKENRAINMLENSRLLENTKNLGRTLSRKLLAETATFEMLLFLDADVIPVSENFIKDYLLYIENKTEVVLGGYAYTDNPPESDKMLRYMYGKEREEQPASVRNKTPYGYVFSGNILIRKAIFIKYNYAENENFYGMDVYFSYNLYVNDIPVIHIDNPIYHLGLEKNEVFFKKSIEAVAVRHKLLHKTPDIDAVNGLMKYYKKLSKVGLKKVVGIGFKITEPILKRMILKKKPNLFFLDIYRLGYICTLK</sequence>
<protein>
    <submittedName>
        <fullName evidence="2">Glycosyl transferase</fullName>
    </submittedName>
</protein>
<gene>
    <name evidence="2" type="ORF">GCM10007424_28250</name>
</gene>
<proteinExistence type="predicted"/>
<comment type="caution">
    <text evidence="2">The sequence shown here is derived from an EMBL/GenBank/DDBJ whole genome shotgun (WGS) entry which is preliminary data.</text>
</comment>
<reference evidence="3" key="1">
    <citation type="journal article" date="2019" name="Int. J. Syst. Evol. Microbiol.">
        <title>The Global Catalogue of Microorganisms (GCM) 10K type strain sequencing project: providing services to taxonomists for standard genome sequencing and annotation.</title>
        <authorList>
            <consortium name="The Broad Institute Genomics Platform"/>
            <consortium name="The Broad Institute Genome Sequencing Center for Infectious Disease"/>
            <person name="Wu L."/>
            <person name="Ma J."/>
        </authorList>
    </citation>
    <scope>NUCLEOTIDE SEQUENCE [LARGE SCALE GENOMIC DNA]</scope>
    <source>
        <strain evidence="3">CGMCC 1.15461</strain>
    </source>
</reference>
<dbReference type="EMBL" id="BMJE01000009">
    <property type="protein sequence ID" value="GGB86522.1"/>
    <property type="molecule type" value="Genomic_DNA"/>
</dbReference>
<dbReference type="CDD" id="cd00761">
    <property type="entry name" value="Glyco_tranf_GTA_type"/>
    <property type="match status" value="1"/>
</dbReference>
<dbReference type="Gene3D" id="3.90.550.10">
    <property type="entry name" value="Spore Coat Polysaccharide Biosynthesis Protein SpsA, Chain A"/>
    <property type="match status" value="1"/>
</dbReference>
<dbReference type="SUPFAM" id="SSF53448">
    <property type="entry name" value="Nucleotide-diphospho-sugar transferases"/>
    <property type="match status" value="1"/>
</dbReference>
<dbReference type="Pfam" id="PF00535">
    <property type="entry name" value="Glycos_transf_2"/>
    <property type="match status" value="1"/>
</dbReference>
<evidence type="ECO:0000313" key="3">
    <source>
        <dbReference type="Proteomes" id="UP000615760"/>
    </source>
</evidence>
<dbReference type="InterPro" id="IPR001173">
    <property type="entry name" value="Glyco_trans_2-like"/>
</dbReference>
<organism evidence="2 3">
    <name type="scientific">Flavobacterium suaedae</name>
    <dbReference type="NCBI Taxonomy" id="1767027"/>
    <lineage>
        <taxon>Bacteria</taxon>
        <taxon>Pseudomonadati</taxon>
        <taxon>Bacteroidota</taxon>
        <taxon>Flavobacteriia</taxon>
        <taxon>Flavobacteriales</taxon>
        <taxon>Flavobacteriaceae</taxon>
        <taxon>Flavobacterium</taxon>
    </lineage>
</organism>
<dbReference type="GO" id="GO:0016740">
    <property type="term" value="F:transferase activity"/>
    <property type="evidence" value="ECO:0007669"/>
    <property type="project" value="UniProtKB-KW"/>
</dbReference>
<feature type="domain" description="Glycosyltransferase 2-like" evidence="1">
    <location>
        <begin position="3"/>
        <end position="166"/>
    </location>
</feature>
<keyword evidence="3" id="KW-1185">Reference proteome</keyword>
<evidence type="ECO:0000313" key="2">
    <source>
        <dbReference type="EMBL" id="GGB86522.1"/>
    </source>
</evidence>
<dbReference type="Proteomes" id="UP000615760">
    <property type="component" value="Unassembled WGS sequence"/>
</dbReference>
<dbReference type="RefSeq" id="WP_188621972.1">
    <property type="nucleotide sequence ID" value="NZ_BMJE01000009.1"/>
</dbReference>
<dbReference type="PANTHER" id="PTHR43685:SF3">
    <property type="entry name" value="SLR2126 PROTEIN"/>
    <property type="match status" value="1"/>
</dbReference>